<evidence type="ECO:0000256" key="1">
    <source>
        <dbReference type="SAM" id="Phobius"/>
    </source>
</evidence>
<proteinExistence type="predicted"/>
<evidence type="ECO:0000313" key="3">
    <source>
        <dbReference type="Proteomes" id="UP000789901"/>
    </source>
</evidence>
<feature type="transmembrane region" description="Helical" evidence="1">
    <location>
        <begin position="56"/>
        <end position="76"/>
    </location>
</feature>
<protein>
    <submittedName>
        <fullName evidence="2">41602_t:CDS:1</fullName>
    </submittedName>
</protein>
<evidence type="ECO:0000313" key="2">
    <source>
        <dbReference type="EMBL" id="CAG8756076.1"/>
    </source>
</evidence>
<reference evidence="2 3" key="1">
    <citation type="submission" date="2021-06" db="EMBL/GenBank/DDBJ databases">
        <authorList>
            <person name="Kallberg Y."/>
            <person name="Tangrot J."/>
            <person name="Rosling A."/>
        </authorList>
    </citation>
    <scope>NUCLEOTIDE SEQUENCE [LARGE SCALE GENOMIC DNA]</scope>
    <source>
        <strain evidence="2 3">120-4 pot B 10/14</strain>
    </source>
</reference>
<comment type="caution">
    <text evidence="2">The sequence shown here is derived from an EMBL/GenBank/DDBJ whole genome shotgun (WGS) entry which is preliminary data.</text>
</comment>
<accession>A0ABN7VC38</accession>
<gene>
    <name evidence="2" type="ORF">GMARGA_LOCUS16927</name>
</gene>
<dbReference type="EMBL" id="CAJVQB010012512">
    <property type="protein sequence ID" value="CAG8756076.1"/>
    <property type="molecule type" value="Genomic_DNA"/>
</dbReference>
<keyword evidence="1" id="KW-1133">Transmembrane helix</keyword>
<keyword evidence="1" id="KW-0812">Transmembrane</keyword>
<dbReference type="Proteomes" id="UP000789901">
    <property type="component" value="Unassembled WGS sequence"/>
</dbReference>
<organism evidence="2 3">
    <name type="scientific">Gigaspora margarita</name>
    <dbReference type="NCBI Taxonomy" id="4874"/>
    <lineage>
        <taxon>Eukaryota</taxon>
        <taxon>Fungi</taxon>
        <taxon>Fungi incertae sedis</taxon>
        <taxon>Mucoromycota</taxon>
        <taxon>Glomeromycotina</taxon>
        <taxon>Glomeromycetes</taxon>
        <taxon>Diversisporales</taxon>
        <taxon>Gigasporaceae</taxon>
        <taxon>Gigaspora</taxon>
    </lineage>
</organism>
<keyword evidence="1" id="KW-0472">Membrane</keyword>
<name>A0ABN7VC38_GIGMA</name>
<sequence>MQVDISTYTPQPTTTRFLNPFLNPSIFSGGIISGGMTPTGSPIYNSPNGLDAGGKAAIAFAFLFTATAIIVGVLFYKRNKTGNNNEWRINQFLYVVGDIPSMGISYLYSMGDYMDVSGFVMAFSQYSVSYSMYWGYEAATVTPTPDFDSPLQDEFNKPKIIKIGPVGYGEIDL</sequence>
<keyword evidence="3" id="KW-1185">Reference proteome</keyword>